<dbReference type="SUPFAM" id="SSF47616">
    <property type="entry name" value="GST C-terminal domain-like"/>
    <property type="match status" value="1"/>
</dbReference>
<dbReference type="PROSITE" id="PS50405">
    <property type="entry name" value="GST_CTER"/>
    <property type="match status" value="1"/>
</dbReference>
<evidence type="ECO:0000259" key="2">
    <source>
        <dbReference type="PROSITE" id="PS50404"/>
    </source>
</evidence>
<dbReference type="CDD" id="cd03181">
    <property type="entry name" value="GST_C_EF1Bgamma_like"/>
    <property type="match status" value="1"/>
</dbReference>
<dbReference type="Gene3D" id="3.40.30.10">
    <property type="entry name" value="Glutaredoxin"/>
    <property type="match status" value="1"/>
</dbReference>
<dbReference type="PROSITE" id="PS50404">
    <property type="entry name" value="GST_NTER"/>
    <property type="match status" value="1"/>
</dbReference>
<dbReference type="InterPro" id="IPR010987">
    <property type="entry name" value="Glutathione-S-Trfase_C-like"/>
</dbReference>
<protein>
    <recommendedName>
        <fullName evidence="6">Glutathione S-transferase</fullName>
    </recommendedName>
</protein>
<dbReference type="InterPro" id="IPR040079">
    <property type="entry name" value="Glutathione_S-Trfase"/>
</dbReference>
<dbReference type="InterPro" id="IPR004046">
    <property type="entry name" value="GST_C"/>
</dbReference>
<evidence type="ECO:0000259" key="3">
    <source>
        <dbReference type="PROSITE" id="PS50405"/>
    </source>
</evidence>
<dbReference type="EMBL" id="JABCKI010000591">
    <property type="protein sequence ID" value="KAG5650010.1"/>
    <property type="molecule type" value="Genomic_DNA"/>
</dbReference>
<dbReference type="SFLD" id="SFLDS00019">
    <property type="entry name" value="Glutathione_Transferase_(cytos"/>
    <property type="match status" value="1"/>
</dbReference>
<dbReference type="InterPro" id="IPR036249">
    <property type="entry name" value="Thioredoxin-like_sf"/>
</dbReference>
<evidence type="ECO:0000313" key="5">
    <source>
        <dbReference type="Proteomes" id="UP000717328"/>
    </source>
</evidence>
<dbReference type="FunFam" id="1.20.1050.10:FF:000006">
    <property type="entry name" value="Elongation factor 1 gamma"/>
    <property type="match status" value="1"/>
</dbReference>
<dbReference type="AlphaFoldDB" id="A0A9P7KIR4"/>
<dbReference type="PANTHER" id="PTHR43986">
    <property type="entry name" value="ELONGATION FACTOR 1-GAMMA"/>
    <property type="match status" value="1"/>
</dbReference>
<feature type="domain" description="GST N-terminal" evidence="2">
    <location>
        <begin position="1"/>
        <end position="65"/>
    </location>
</feature>
<feature type="non-terminal residue" evidence="4">
    <location>
        <position position="207"/>
    </location>
</feature>
<dbReference type="SUPFAM" id="SSF52833">
    <property type="entry name" value="Thioredoxin-like"/>
    <property type="match status" value="1"/>
</dbReference>
<proteinExistence type="inferred from homology"/>
<dbReference type="SFLD" id="SFLDG00358">
    <property type="entry name" value="Main_(cytGST)"/>
    <property type="match status" value="1"/>
</dbReference>
<keyword evidence="5" id="KW-1185">Reference proteome</keyword>
<feature type="domain" description="GST C-terminal" evidence="3">
    <location>
        <begin position="70"/>
        <end position="207"/>
    </location>
</feature>
<dbReference type="GO" id="GO:0005634">
    <property type="term" value="C:nucleus"/>
    <property type="evidence" value="ECO:0007669"/>
    <property type="project" value="TreeGrafter"/>
</dbReference>
<accession>A0A9P7KIR4</accession>
<dbReference type="Gene3D" id="1.20.1050.10">
    <property type="match status" value="1"/>
</dbReference>
<dbReference type="InterPro" id="IPR004045">
    <property type="entry name" value="Glutathione_S-Trfase_N"/>
</dbReference>
<evidence type="ECO:0008006" key="6">
    <source>
        <dbReference type="Google" id="ProtNLM"/>
    </source>
</evidence>
<dbReference type="InterPro" id="IPR050802">
    <property type="entry name" value="EF-GSTs"/>
</dbReference>
<dbReference type="OrthoDB" id="249703at2759"/>
<comment type="caution">
    <text evidence="4">The sequence shown here is derived from an EMBL/GenBank/DDBJ whole genome shotgun (WGS) entry which is preliminary data.</text>
</comment>
<evidence type="ECO:0000313" key="4">
    <source>
        <dbReference type="EMBL" id="KAG5650010.1"/>
    </source>
</evidence>
<dbReference type="Proteomes" id="UP000717328">
    <property type="component" value="Unassembled WGS sequence"/>
</dbReference>
<sequence>AAAAIAGVPLELPAQYEHYVDNNKPEFRAKFPHGKIPALETSDGFLLFESVAIARYVAGLNPAAGLLGKDLQEATLVDQWIHLADLEVDANTSNIGQLLAGKITPYSKPIHTAFAERQLRALRTINEHLASRTFLVGERITLADIYVAQQVRRAATVTIDKALRAELNHLYRHAETIANQPSIKEIFGEIEYVEKALTYVAPAKEKK</sequence>
<dbReference type="InterPro" id="IPR036282">
    <property type="entry name" value="Glutathione-S-Trfase_C_sf"/>
</dbReference>
<dbReference type="Pfam" id="PF00043">
    <property type="entry name" value="GST_C"/>
    <property type="match status" value="1"/>
</dbReference>
<dbReference type="GO" id="GO:0006414">
    <property type="term" value="P:translational elongation"/>
    <property type="evidence" value="ECO:0007669"/>
    <property type="project" value="TreeGrafter"/>
</dbReference>
<dbReference type="GO" id="GO:0005737">
    <property type="term" value="C:cytoplasm"/>
    <property type="evidence" value="ECO:0007669"/>
    <property type="project" value="TreeGrafter"/>
</dbReference>
<organism evidence="4 5">
    <name type="scientific">Sphagnurus paluster</name>
    <dbReference type="NCBI Taxonomy" id="117069"/>
    <lineage>
        <taxon>Eukaryota</taxon>
        <taxon>Fungi</taxon>
        <taxon>Dikarya</taxon>
        <taxon>Basidiomycota</taxon>
        <taxon>Agaricomycotina</taxon>
        <taxon>Agaricomycetes</taxon>
        <taxon>Agaricomycetidae</taxon>
        <taxon>Agaricales</taxon>
        <taxon>Tricholomatineae</taxon>
        <taxon>Lyophyllaceae</taxon>
        <taxon>Sphagnurus</taxon>
    </lineage>
</organism>
<gene>
    <name evidence="4" type="ORF">H0H81_001088</name>
</gene>
<dbReference type="PANTHER" id="PTHR43986:SF1">
    <property type="entry name" value="ELONGATION FACTOR 1-GAMMA"/>
    <property type="match status" value="1"/>
</dbReference>
<comment type="similarity">
    <text evidence="1">Belongs to the GST superfamily.</text>
</comment>
<dbReference type="Pfam" id="PF02798">
    <property type="entry name" value="GST_N"/>
    <property type="match status" value="1"/>
</dbReference>
<reference evidence="4" key="2">
    <citation type="submission" date="2021-10" db="EMBL/GenBank/DDBJ databases">
        <title>Phylogenomics reveals ancestral predisposition of the termite-cultivated fungus Termitomyces towards a domesticated lifestyle.</title>
        <authorList>
            <person name="Auxier B."/>
            <person name="Grum-Grzhimaylo A."/>
            <person name="Cardenas M.E."/>
            <person name="Lodge J.D."/>
            <person name="Laessoe T."/>
            <person name="Pedersen O."/>
            <person name="Smith M.E."/>
            <person name="Kuyper T.W."/>
            <person name="Franco-Molano E.A."/>
            <person name="Baroni T.J."/>
            <person name="Aanen D.K."/>
        </authorList>
    </citation>
    <scope>NUCLEOTIDE SEQUENCE</scope>
    <source>
        <strain evidence="4">D49</strain>
    </source>
</reference>
<evidence type="ECO:0000256" key="1">
    <source>
        <dbReference type="RuleBase" id="RU003494"/>
    </source>
</evidence>
<name>A0A9P7KIR4_9AGAR</name>
<reference evidence="4" key="1">
    <citation type="submission" date="2021-02" db="EMBL/GenBank/DDBJ databases">
        <authorList>
            <person name="Nieuwenhuis M."/>
            <person name="Van De Peppel L.J.J."/>
        </authorList>
    </citation>
    <scope>NUCLEOTIDE SEQUENCE</scope>
    <source>
        <strain evidence="4">D49</strain>
    </source>
</reference>